<evidence type="ECO:0000313" key="2">
    <source>
        <dbReference type="EMBL" id="PKF70984.1"/>
    </source>
</evidence>
<reference evidence="2" key="3">
    <citation type="submission" date="2017-12" db="EMBL/GenBank/DDBJ databases">
        <authorList>
            <person name="Hurst M.R.H."/>
        </authorList>
    </citation>
    <scope>NUCLEOTIDE SEQUENCE [LARGE SCALE GENOMIC DNA]</scope>
    <source>
        <strain evidence="2">ZYSR67-Z</strain>
    </source>
</reference>
<evidence type="ECO:0000313" key="4">
    <source>
        <dbReference type="Proteomes" id="UP000655550"/>
    </source>
</evidence>
<evidence type="ECO:0000313" key="3">
    <source>
        <dbReference type="Proteomes" id="UP000242861"/>
    </source>
</evidence>
<organism evidence="2 3">
    <name type="scientific">Pseudomonas fluvialis</name>
    <dbReference type="NCBI Taxonomy" id="1793966"/>
    <lineage>
        <taxon>Bacteria</taxon>
        <taxon>Pseudomonadati</taxon>
        <taxon>Pseudomonadota</taxon>
        <taxon>Gammaproteobacteria</taxon>
        <taxon>Pseudomonadales</taxon>
        <taxon>Pseudomonadaceae</taxon>
        <taxon>Pseudomonas</taxon>
    </lineage>
</organism>
<sequence>MTLRLCAGLDALLPLISSDPSVAQASLVSVVGARQHRQQPWDALVVVVPASWQHGHNPSR</sequence>
<keyword evidence="4" id="KW-1185">Reference proteome</keyword>
<evidence type="ECO:0000313" key="1">
    <source>
        <dbReference type="EMBL" id="GGH90447.1"/>
    </source>
</evidence>
<dbReference type="RefSeq" id="WP_093984457.1">
    <property type="nucleotide sequence ID" value="NZ_BMDE01000002.1"/>
</dbReference>
<gene>
    <name evidence="2" type="ORF">CW360_10730</name>
    <name evidence="1" type="ORF">GCM10007363_07980</name>
</gene>
<proteinExistence type="predicted"/>
<dbReference type="Proteomes" id="UP000655550">
    <property type="component" value="Unassembled WGS sequence"/>
</dbReference>
<comment type="caution">
    <text evidence="2">The sequence shown here is derived from an EMBL/GenBank/DDBJ whole genome shotgun (WGS) entry which is preliminary data.</text>
</comment>
<accession>A0A2I0CPE3</accession>
<dbReference type="AlphaFoldDB" id="A0A2I0CPE3"/>
<reference evidence="4" key="4">
    <citation type="journal article" date="2019" name="Int. J. Syst. Evol. Microbiol.">
        <title>The Global Catalogue of Microorganisms (GCM) 10K type strain sequencing project: providing services to taxonomists for standard genome sequencing and annotation.</title>
        <authorList>
            <consortium name="The Broad Institute Genomics Platform"/>
            <consortium name="The Broad Institute Genome Sequencing Center for Infectious Disease"/>
            <person name="Wu L."/>
            <person name="Ma J."/>
        </authorList>
    </citation>
    <scope>NUCLEOTIDE SEQUENCE [LARGE SCALE GENOMIC DNA]</scope>
    <source>
        <strain evidence="4">CCM 8778</strain>
    </source>
</reference>
<name>A0A2I0CPE3_9PSED</name>
<reference evidence="1" key="5">
    <citation type="submission" date="2024-05" db="EMBL/GenBank/DDBJ databases">
        <authorList>
            <person name="Sun Q."/>
            <person name="Sedlacek I."/>
        </authorList>
    </citation>
    <scope>NUCLEOTIDE SEQUENCE</scope>
    <source>
        <strain evidence="1">CCM 8778</strain>
    </source>
</reference>
<reference evidence="3" key="2">
    <citation type="submission" date="2017-12" db="EMBL/GenBank/DDBJ databases">
        <authorList>
            <person name="Yu X.-Y."/>
        </authorList>
    </citation>
    <scope>NUCLEOTIDE SEQUENCE [LARGE SCALE GENOMIC DNA]</scope>
    <source>
        <strain evidence="3">ZYSR67-Z</strain>
    </source>
</reference>
<dbReference type="Proteomes" id="UP000242861">
    <property type="component" value="Unassembled WGS sequence"/>
</dbReference>
<reference evidence="1" key="1">
    <citation type="journal article" date="2014" name="Int. J. Syst. Evol. Microbiol.">
        <title>Complete genome of a new Firmicutes species belonging to the dominant human colonic microbiota ('Ruminococcus bicirculans') reveals two chromosomes and a selective capacity to utilize plant glucans.</title>
        <authorList>
            <consortium name="NISC Comparative Sequencing Program"/>
            <person name="Wegmann U."/>
            <person name="Louis P."/>
            <person name="Goesmann A."/>
            <person name="Henrissat B."/>
            <person name="Duncan S.H."/>
            <person name="Flint H.J."/>
        </authorList>
    </citation>
    <scope>NUCLEOTIDE SEQUENCE</scope>
    <source>
        <strain evidence="1">CCM 8778</strain>
    </source>
</reference>
<protein>
    <submittedName>
        <fullName evidence="2">Uncharacterized protein</fullName>
    </submittedName>
</protein>
<dbReference type="EMBL" id="BMDE01000002">
    <property type="protein sequence ID" value="GGH90447.1"/>
    <property type="molecule type" value="Genomic_DNA"/>
</dbReference>
<dbReference type="EMBL" id="PIYS01000018">
    <property type="protein sequence ID" value="PKF70984.1"/>
    <property type="molecule type" value="Genomic_DNA"/>
</dbReference>